<dbReference type="AlphaFoldDB" id="A0A5B7IT50"/>
<name>A0A5B7IT50_PORTR</name>
<dbReference type="EMBL" id="VSRR010073429">
    <property type="protein sequence ID" value="MPC87072.1"/>
    <property type="molecule type" value="Genomic_DNA"/>
</dbReference>
<reference evidence="1 2" key="1">
    <citation type="submission" date="2019-05" db="EMBL/GenBank/DDBJ databases">
        <title>Another draft genome of Portunus trituberculatus and its Hox gene families provides insights of decapod evolution.</title>
        <authorList>
            <person name="Jeong J.-H."/>
            <person name="Song I."/>
            <person name="Kim S."/>
            <person name="Choi T."/>
            <person name="Kim D."/>
            <person name="Ryu S."/>
            <person name="Kim W."/>
        </authorList>
    </citation>
    <scope>NUCLEOTIDE SEQUENCE [LARGE SCALE GENOMIC DNA]</scope>
    <source>
        <tissue evidence="1">Muscle</tissue>
    </source>
</reference>
<proteinExistence type="predicted"/>
<evidence type="ECO:0000313" key="2">
    <source>
        <dbReference type="Proteomes" id="UP000324222"/>
    </source>
</evidence>
<protein>
    <submittedName>
        <fullName evidence="1">Uncharacterized protein</fullName>
    </submittedName>
</protein>
<sequence>MPSSITTIIAITITTSNNNNNHLGSHTHPFKQPLNDAIIPPCHHSAERQRDILPTSLFSLLSSLSFLLFLPTTSPPSVSPPSTALVATKHSPPLATSVNWYRVVRGSLYRWRVMAMSRSGLRLPGPTCNIPGRRNGMRDSFGAAMGQVLMVT</sequence>
<comment type="caution">
    <text evidence="1">The sequence shown here is derived from an EMBL/GenBank/DDBJ whole genome shotgun (WGS) entry which is preliminary data.</text>
</comment>
<keyword evidence="2" id="KW-1185">Reference proteome</keyword>
<accession>A0A5B7IT50</accession>
<dbReference type="Proteomes" id="UP000324222">
    <property type="component" value="Unassembled WGS sequence"/>
</dbReference>
<gene>
    <name evidence="1" type="ORF">E2C01_081920</name>
</gene>
<organism evidence="1 2">
    <name type="scientific">Portunus trituberculatus</name>
    <name type="common">Swimming crab</name>
    <name type="synonym">Neptunus trituberculatus</name>
    <dbReference type="NCBI Taxonomy" id="210409"/>
    <lineage>
        <taxon>Eukaryota</taxon>
        <taxon>Metazoa</taxon>
        <taxon>Ecdysozoa</taxon>
        <taxon>Arthropoda</taxon>
        <taxon>Crustacea</taxon>
        <taxon>Multicrustacea</taxon>
        <taxon>Malacostraca</taxon>
        <taxon>Eumalacostraca</taxon>
        <taxon>Eucarida</taxon>
        <taxon>Decapoda</taxon>
        <taxon>Pleocyemata</taxon>
        <taxon>Brachyura</taxon>
        <taxon>Eubrachyura</taxon>
        <taxon>Portunoidea</taxon>
        <taxon>Portunidae</taxon>
        <taxon>Portuninae</taxon>
        <taxon>Portunus</taxon>
    </lineage>
</organism>
<evidence type="ECO:0000313" key="1">
    <source>
        <dbReference type="EMBL" id="MPC87072.1"/>
    </source>
</evidence>